<dbReference type="InterPro" id="IPR011008">
    <property type="entry name" value="Dimeric_a/b-barrel"/>
</dbReference>
<dbReference type="InterPro" id="IPR010753">
    <property type="entry name" value="DUF1330"/>
</dbReference>
<proteinExistence type="predicted"/>
<evidence type="ECO:0000313" key="2">
    <source>
        <dbReference type="EMBL" id="SHH85894.1"/>
    </source>
</evidence>
<name>A0A1M5WF91_9BRAD</name>
<dbReference type="RefSeq" id="WP_079604912.1">
    <property type="nucleotide sequence ID" value="NZ_LT670817.1"/>
</dbReference>
<gene>
    <name evidence="2" type="ORF">SAMN05443248_6531</name>
</gene>
<protein>
    <submittedName>
        <fullName evidence="2">Uncharacterized conserved protein, DUF1330 family</fullName>
    </submittedName>
</protein>
<accession>A0A1M5WF91</accession>
<reference evidence="2 3" key="1">
    <citation type="submission" date="2016-11" db="EMBL/GenBank/DDBJ databases">
        <authorList>
            <person name="Jaros S."/>
            <person name="Januszkiewicz K."/>
            <person name="Wedrychowicz H."/>
        </authorList>
    </citation>
    <scope>NUCLEOTIDE SEQUENCE [LARGE SCALE GENOMIC DNA]</scope>
    <source>
        <strain evidence="2 3">GAS138</strain>
    </source>
</reference>
<organism evidence="2 3">
    <name type="scientific">Bradyrhizobium erythrophlei</name>
    <dbReference type="NCBI Taxonomy" id="1437360"/>
    <lineage>
        <taxon>Bacteria</taxon>
        <taxon>Pseudomonadati</taxon>
        <taxon>Pseudomonadota</taxon>
        <taxon>Alphaproteobacteria</taxon>
        <taxon>Hyphomicrobiales</taxon>
        <taxon>Nitrobacteraceae</taxon>
        <taxon>Bradyrhizobium</taxon>
    </lineage>
</organism>
<dbReference type="EMBL" id="LT670817">
    <property type="protein sequence ID" value="SHH85894.1"/>
    <property type="molecule type" value="Genomic_DNA"/>
</dbReference>
<dbReference type="SUPFAM" id="SSF54909">
    <property type="entry name" value="Dimeric alpha+beta barrel"/>
    <property type="match status" value="1"/>
</dbReference>
<dbReference type="AlphaFoldDB" id="A0A1M5WF91"/>
<sequence>MSAYLVIEATVRDREALDRYASQAIPMIRQFGGEVIVLAPWELLFGEPAYDNGMIVRFPDKDTALAWYNSPAYQALLDIRAAAFDCRFRLVG</sequence>
<feature type="domain" description="DUF1330" evidence="1">
    <location>
        <begin position="2"/>
        <end position="91"/>
    </location>
</feature>
<dbReference type="PANTHER" id="PTHR41521">
    <property type="match status" value="1"/>
</dbReference>
<dbReference type="Gene3D" id="3.30.70.100">
    <property type="match status" value="1"/>
</dbReference>
<evidence type="ECO:0000259" key="1">
    <source>
        <dbReference type="Pfam" id="PF07045"/>
    </source>
</evidence>
<dbReference type="PANTHER" id="PTHR41521:SF4">
    <property type="entry name" value="BLR0684 PROTEIN"/>
    <property type="match status" value="1"/>
</dbReference>
<dbReference type="Proteomes" id="UP000189796">
    <property type="component" value="Chromosome I"/>
</dbReference>
<evidence type="ECO:0000313" key="3">
    <source>
        <dbReference type="Proteomes" id="UP000189796"/>
    </source>
</evidence>
<dbReference type="OrthoDB" id="9806380at2"/>
<dbReference type="Pfam" id="PF07045">
    <property type="entry name" value="DUF1330"/>
    <property type="match status" value="1"/>
</dbReference>